<dbReference type="GO" id="GO:0016646">
    <property type="term" value="F:oxidoreductase activity, acting on the CH-NH group of donors, NAD or NADP as acceptor"/>
    <property type="evidence" value="ECO:0007669"/>
    <property type="project" value="UniProtKB-ARBA"/>
</dbReference>
<dbReference type="Proteomes" id="UP000252187">
    <property type="component" value="Unassembled WGS sequence"/>
</dbReference>
<dbReference type="SUPFAM" id="SSF50475">
    <property type="entry name" value="FMN-binding split barrel"/>
    <property type="match status" value="1"/>
</dbReference>
<dbReference type="SMART" id="SM00903">
    <property type="entry name" value="Flavin_Reduct"/>
    <property type="match status" value="1"/>
</dbReference>
<accession>A0A365P6D8</accession>
<name>A0A365P6D8_9ACTN</name>
<comment type="caution">
    <text evidence="6">The sequence shown here is derived from an EMBL/GenBank/DDBJ whole genome shotgun (WGS) entry which is preliminary data.</text>
</comment>
<evidence type="ECO:0000313" key="7">
    <source>
        <dbReference type="Proteomes" id="UP000252187"/>
    </source>
</evidence>
<dbReference type="InterPro" id="IPR012349">
    <property type="entry name" value="Split_barrel_FMN-bd"/>
</dbReference>
<evidence type="ECO:0000256" key="2">
    <source>
        <dbReference type="ARBA" id="ARBA00022630"/>
    </source>
</evidence>
<organism evidence="6 7">
    <name type="scientific">Dietzia maris</name>
    <dbReference type="NCBI Taxonomy" id="37915"/>
    <lineage>
        <taxon>Bacteria</taxon>
        <taxon>Bacillati</taxon>
        <taxon>Actinomycetota</taxon>
        <taxon>Actinomycetes</taxon>
        <taxon>Mycobacteriales</taxon>
        <taxon>Dietziaceae</taxon>
        <taxon>Dietzia</taxon>
    </lineage>
</organism>
<evidence type="ECO:0000259" key="5">
    <source>
        <dbReference type="SMART" id="SM00903"/>
    </source>
</evidence>
<dbReference type="AlphaFoldDB" id="A0A365P6D8"/>
<sequence>MRIVHTPDDPPAKGMYALLTASITPRPIAWVSTISADGVPNLAPYSFFTVACADPAILSVTSIGRKDTYRNVVGTGEFVVNIGTESLMEVMNATSAPDGPEVDEFEMQGLTADPSDVVAPPRVAEAPIAFECVRHDVIDLGTSAMLLGRVVSVTIDDEMLADDGLPDFGSLLPPSRLGRHQWGYAPRTRELPRPRR</sequence>
<dbReference type="GO" id="GO:0010181">
    <property type="term" value="F:FMN binding"/>
    <property type="evidence" value="ECO:0007669"/>
    <property type="project" value="InterPro"/>
</dbReference>
<gene>
    <name evidence="6" type="ORF">DQ226_17200</name>
</gene>
<comment type="similarity">
    <text evidence="4">Belongs to the flavoredoxin family.</text>
</comment>
<dbReference type="EMBL" id="QNTT01000083">
    <property type="protein sequence ID" value="RBA30448.1"/>
    <property type="molecule type" value="Genomic_DNA"/>
</dbReference>
<dbReference type="Gene3D" id="2.30.110.10">
    <property type="entry name" value="Electron Transport, Fmn-binding Protein, Chain A"/>
    <property type="match status" value="1"/>
</dbReference>
<reference evidence="6 7" key="1">
    <citation type="submission" date="2018-06" db="EMBL/GenBank/DDBJ databases">
        <title>Whole genome sequencing of four bacterial strains from South Shetland trench revealing bio-synthetic gene clusters.</title>
        <authorList>
            <person name="Abdel-Mageed W.M."/>
            <person name="Lehri B."/>
            <person name="Jarmusch S.A."/>
            <person name="Miranda K."/>
            <person name="Goodfellow M."/>
            <person name="Jaspars M."/>
            <person name="Karlyshev A.V."/>
        </authorList>
    </citation>
    <scope>NUCLEOTIDE SEQUENCE [LARGE SCALE GENOMIC DNA]</scope>
    <source>
        <strain evidence="6 7">SST1</strain>
    </source>
</reference>
<keyword evidence="3" id="KW-0288">FMN</keyword>
<keyword evidence="2" id="KW-0285">Flavoprotein</keyword>
<feature type="domain" description="Flavin reductase like" evidence="5">
    <location>
        <begin position="21"/>
        <end position="169"/>
    </location>
</feature>
<proteinExistence type="inferred from homology"/>
<dbReference type="InterPro" id="IPR002563">
    <property type="entry name" value="Flavin_Rdtase-like_dom"/>
</dbReference>
<dbReference type="PANTHER" id="PTHR33798">
    <property type="entry name" value="FLAVOPROTEIN OXYGENASE"/>
    <property type="match status" value="1"/>
</dbReference>
<evidence type="ECO:0000256" key="1">
    <source>
        <dbReference type="ARBA" id="ARBA00001917"/>
    </source>
</evidence>
<dbReference type="Pfam" id="PF01613">
    <property type="entry name" value="Flavin_Reduct"/>
    <property type="match status" value="1"/>
</dbReference>
<comment type="cofactor">
    <cofactor evidence="1">
        <name>FMN</name>
        <dbReference type="ChEBI" id="CHEBI:58210"/>
    </cofactor>
</comment>
<protein>
    <submittedName>
        <fullName evidence="6">Flavin reductase family protein</fullName>
    </submittedName>
</protein>
<evidence type="ECO:0000256" key="3">
    <source>
        <dbReference type="ARBA" id="ARBA00022643"/>
    </source>
</evidence>
<evidence type="ECO:0000313" key="6">
    <source>
        <dbReference type="EMBL" id="RBA30448.1"/>
    </source>
</evidence>
<evidence type="ECO:0000256" key="4">
    <source>
        <dbReference type="ARBA" id="ARBA00038054"/>
    </source>
</evidence>
<dbReference type="PANTHER" id="PTHR33798:SF5">
    <property type="entry name" value="FLAVIN REDUCTASE LIKE DOMAIN-CONTAINING PROTEIN"/>
    <property type="match status" value="1"/>
</dbReference>